<dbReference type="EMBL" id="HE575324">
    <property type="protein sequence ID" value="CCC95067.1"/>
    <property type="molecule type" value="Genomic_DNA"/>
</dbReference>
<sequence>MHVGRNAASDWMRRHTRASTVQQRRTTPAVSSVAARTIAKIIEVGGSNCWAAALQIYAEALATRSVRQDGTVVLFHRHNSIACILDAMPSCVENSNGGSLEGMASKPPPRGFVAGRLAMDIVAPSEGTAPEEWNAAASACRAVLRSLLMTHRLYAARRFARYLMRVRDSHLYGRWALHTIMKAVPHAWEATHRKALLRGGLLDDVVQLTGLDPFVAMALPCEQRERNEEMCYEQTRKSMDREEVDRLVARWCVDAAQQMNTCPWTLCFATDALPRTQTFSREVVSYCCIKLIPMPSVIAGMLPVAVLRDDAIAILRCCIAHGSSLGIDGDCASVSSVVGDSCYTFTGGGQGSVLEVSAVRKLQDVVSVVIDSPRCPSEPVECLGLLFQLLNGSTIINSDHSALTLVSDWWWRQQLRRCIPQHVSTAITWKAVCDAVGLSDLPTRTAPHSFPLLVAQAAHSPDALETLFKVVIEKSGSSLPVDDIPGTCAKNLLYRCKDEKCTPVIDWIVQHCQDHKFMGKFILDNLKENRNTASLVLQRVLHYDRHCNYEIINVLSHMLEASSAGTHLADVCALLPQSQQWALALRCVGSMAAPTIGHVSAAFTALAGGCGEPFALDMALLWKDDTFTWLRANVDPPPSPTQMDDRWEVALRLIAMGTERLKTRPELCRRYVRCLSRSVSVNSRLYAEINTYLTCLLAGSSGLNTVSTSCGDGHEYGGKCTATASAADAPLTKVRLRALVASKRWVEACACASKVGATRDLLELLAQRGRWEETARLVAGAATKRRMACFPLIVRAARLSGCWKAALFTVDKMVSEGVKLHYAVVAELLACCSSANVPLEVVQLWFHKRVVGKDGVSHTLIGLGTSTRSRKGSGGNNSSYDANVIERSGCFNTARDEFLFAALDSSSARFTDQQWCYALQLLREHVLLSGGIPSHRVFRSTFSMLHRARRWRESLQLLQIQRSVGCPPNVKCVRLVLSTLPTTAWRYALEALRTIPPGDSGSVHRVLPVLLPVCWESALGLVAEHGVLTNTVMERIVSCERVPLPLRLHAWRQLLPSLPVSMKHNTAPVYLQLSLAVADNGPCLLNTLDAMCIIEQSIRGLRVDYMNYASFVYYRAQLHRHWCNTNLDPADGVAAFRSLSKIADVEHRCEISAATLEQLSNLVERQRSGCGASVTVTPACSASRSLKHTMPGSDASFTGM</sequence>
<feature type="region of interest" description="Disordered" evidence="1">
    <location>
        <begin position="1"/>
        <end position="29"/>
    </location>
</feature>
<name>G0V097_TRYCI</name>
<gene>
    <name evidence="2" type="ORF">TCIL3000_11_4730</name>
</gene>
<organism evidence="2">
    <name type="scientific">Trypanosoma congolense (strain IL3000)</name>
    <dbReference type="NCBI Taxonomy" id="1068625"/>
    <lineage>
        <taxon>Eukaryota</taxon>
        <taxon>Discoba</taxon>
        <taxon>Euglenozoa</taxon>
        <taxon>Kinetoplastea</taxon>
        <taxon>Metakinetoplastina</taxon>
        <taxon>Trypanosomatida</taxon>
        <taxon>Trypanosomatidae</taxon>
        <taxon>Trypanosoma</taxon>
        <taxon>Nannomonas</taxon>
    </lineage>
</organism>
<dbReference type="VEuPathDB" id="TriTrypDB:TcIL3000.11.4730"/>
<dbReference type="AlphaFoldDB" id="G0V097"/>
<reference evidence="2" key="1">
    <citation type="journal article" date="2012" name="Proc. Natl. Acad. Sci. U.S.A.">
        <title>Antigenic diversity is generated by distinct evolutionary mechanisms in African trypanosome species.</title>
        <authorList>
            <person name="Jackson A.P."/>
            <person name="Berry A."/>
            <person name="Aslett M."/>
            <person name="Allison H.C."/>
            <person name="Burton P."/>
            <person name="Vavrova-Anderson J."/>
            <person name="Brown R."/>
            <person name="Browne H."/>
            <person name="Corton N."/>
            <person name="Hauser H."/>
            <person name="Gamble J."/>
            <person name="Gilderthorp R."/>
            <person name="Marcello L."/>
            <person name="McQuillan J."/>
            <person name="Otto T.D."/>
            <person name="Quail M.A."/>
            <person name="Sanders M.J."/>
            <person name="van Tonder A."/>
            <person name="Ginger M.L."/>
            <person name="Field M.C."/>
            <person name="Barry J.D."/>
            <person name="Hertz-Fowler C."/>
            <person name="Berriman M."/>
        </authorList>
    </citation>
    <scope>NUCLEOTIDE SEQUENCE</scope>
    <source>
        <strain evidence="2">IL3000</strain>
    </source>
</reference>
<proteinExistence type="predicted"/>
<evidence type="ECO:0000313" key="2">
    <source>
        <dbReference type="EMBL" id="CCC95067.1"/>
    </source>
</evidence>
<protein>
    <submittedName>
        <fullName evidence="2">Uncharacterized protein</fullName>
    </submittedName>
</protein>
<accession>G0V097</accession>
<evidence type="ECO:0000256" key="1">
    <source>
        <dbReference type="SAM" id="MobiDB-lite"/>
    </source>
</evidence>
<feature type="compositionally biased region" description="Polar residues" evidence="1">
    <location>
        <begin position="18"/>
        <end position="29"/>
    </location>
</feature>